<feature type="non-terminal residue" evidence="3">
    <location>
        <position position="131"/>
    </location>
</feature>
<dbReference type="PANTHER" id="PTHR22699">
    <property type="entry name" value="THIOREDOXIN DOMAIN-CONTAINING PROTEIN 16"/>
    <property type="match status" value="1"/>
</dbReference>
<dbReference type="AlphaFoldDB" id="A0A1U7TF50"/>
<evidence type="ECO:0000313" key="3">
    <source>
        <dbReference type="RefSeq" id="XP_008055028.1"/>
    </source>
</evidence>
<reference evidence="3" key="1">
    <citation type="submission" date="2025-08" db="UniProtKB">
        <authorList>
            <consortium name="RefSeq"/>
        </authorList>
    </citation>
    <scope>IDENTIFICATION</scope>
</reference>
<evidence type="ECO:0000313" key="2">
    <source>
        <dbReference type="Proteomes" id="UP000189704"/>
    </source>
</evidence>
<dbReference type="CTD" id="57544"/>
<dbReference type="OrthoDB" id="427280at2759"/>
<evidence type="ECO:0000259" key="1">
    <source>
        <dbReference type="Pfam" id="PF24508"/>
    </source>
</evidence>
<dbReference type="Pfam" id="PF24508">
    <property type="entry name" value="TXNDC16_N"/>
    <property type="match status" value="1"/>
</dbReference>
<keyword evidence="2" id="KW-1185">Reference proteome</keyword>
<proteinExistence type="predicted"/>
<dbReference type="InterPro" id="IPR057639">
    <property type="entry name" value="TXNDC16_N"/>
</dbReference>
<dbReference type="KEGG" id="csyr:103259165"/>
<dbReference type="InterPro" id="IPR040090">
    <property type="entry name" value="TXNDC16"/>
</dbReference>
<feature type="domain" description="TXNDC16 N-terminal" evidence="1">
    <location>
        <begin position="28"/>
        <end position="131"/>
    </location>
</feature>
<accession>A0A1U7TF50</accession>
<protein>
    <submittedName>
        <fullName evidence="3">Thioredoxin domain-containing protein 16</fullName>
    </submittedName>
</protein>
<name>A0A1U7TF50_CARSF</name>
<dbReference type="RefSeq" id="XP_008055028.1">
    <property type="nucleotide sequence ID" value="XM_008056837.2"/>
</dbReference>
<organism evidence="2 3">
    <name type="scientific">Carlito syrichta</name>
    <name type="common">Philippine tarsier</name>
    <name type="synonym">Tarsius syrichta</name>
    <dbReference type="NCBI Taxonomy" id="1868482"/>
    <lineage>
        <taxon>Eukaryota</taxon>
        <taxon>Metazoa</taxon>
        <taxon>Chordata</taxon>
        <taxon>Craniata</taxon>
        <taxon>Vertebrata</taxon>
        <taxon>Euteleostomi</taxon>
        <taxon>Mammalia</taxon>
        <taxon>Eutheria</taxon>
        <taxon>Euarchontoglires</taxon>
        <taxon>Primates</taxon>
        <taxon>Haplorrhini</taxon>
        <taxon>Tarsiiformes</taxon>
        <taxon>Tarsiidae</taxon>
        <taxon>Carlito</taxon>
    </lineage>
</organism>
<dbReference type="PANTHER" id="PTHR22699:SF1">
    <property type="entry name" value="THIOREDOXIN DOMAIN-CONTAINING PROTEIN 16"/>
    <property type="match status" value="1"/>
</dbReference>
<dbReference type="GeneID" id="103259165"/>
<gene>
    <name evidence="3" type="primary">TXNDC16</name>
</gene>
<dbReference type="Proteomes" id="UP000189704">
    <property type="component" value="Unplaced"/>
</dbReference>
<sequence>MMSSSLNVFRVGISFVIMCFFYKSIVDSVPELSPQKYFSTLQPGKASLAYFCQTDSPSTSVFLQELSEAVRPLQEYGISVAKVNCVKEETSRYCGRGQDLMKAYLFRGNILLREFPTDTLFDVNAIVAHVL</sequence>